<keyword evidence="3" id="KW-1185">Reference proteome</keyword>
<proteinExistence type="predicted"/>
<organism evidence="2 3">
    <name type="scientific">Dickeya fangzhongdai</name>
    <dbReference type="NCBI Taxonomy" id="1778540"/>
    <lineage>
        <taxon>Bacteria</taxon>
        <taxon>Pseudomonadati</taxon>
        <taxon>Pseudomonadota</taxon>
        <taxon>Gammaproteobacteria</taxon>
        <taxon>Enterobacterales</taxon>
        <taxon>Pectobacteriaceae</taxon>
        <taxon>Dickeya</taxon>
    </lineage>
</organism>
<dbReference type="Proteomes" id="UP000231901">
    <property type="component" value="Chromosome"/>
</dbReference>
<evidence type="ECO:0008006" key="4">
    <source>
        <dbReference type="Google" id="ProtNLM"/>
    </source>
</evidence>
<protein>
    <recommendedName>
        <fullName evidence="4">SnoaL-like domain-containing protein</fullName>
    </recommendedName>
</protein>
<evidence type="ECO:0000313" key="3">
    <source>
        <dbReference type="Proteomes" id="UP000231901"/>
    </source>
</evidence>
<reference evidence="3" key="1">
    <citation type="journal article" date="2018" name="Genome Announc.">
        <title>Complete genome sequence of a Dickeya fangzhongdai type strain causing bleeding canker of pear tree trunks.</title>
        <authorList>
            <person name="Zhao Y."/>
            <person name="Tian Y."/>
            <person name="Li X."/>
            <person name="Hu B."/>
        </authorList>
    </citation>
    <scope>NUCLEOTIDE SEQUENCE [LARGE SCALE GENOMIC DNA]</scope>
    <source>
        <strain evidence="3">DSM 101947</strain>
    </source>
</reference>
<keyword evidence="1" id="KW-0732">Signal</keyword>
<accession>A0A2K8QPV5</accession>
<feature type="signal peptide" evidence="1">
    <location>
        <begin position="1"/>
        <end position="30"/>
    </location>
</feature>
<evidence type="ECO:0000256" key="1">
    <source>
        <dbReference type="SAM" id="SignalP"/>
    </source>
</evidence>
<dbReference type="Gene3D" id="3.10.450.50">
    <property type="match status" value="1"/>
</dbReference>
<dbReference type="KEGG" id="dfn:CVE23_16230"/>
<name>A0A2K8QPV5_9GAMM</name>
<gene>
    <name evidence="2" type="ORF">CVE23_16230</name>
</gene>
<evidence type="ECO:0000313" key="2">
    <source>
        <dbReference type="EMBL" id="ATZ95392.1"/>
    </source>
</evidence>
<dbReference type="EMBL" id="CP025003">
    <property type="protein sequence ID" value="ATZ95392.1"/>
    <property type="molecule type" value="Genomic_DNA"/>
</dbReference>
<feature type="chain" id="PRO_5014875161" description="SnoaL-like domain-containing protein" evidence="1">
    <location>
        <begin position="31"/>
        <end position="86"/>
    </location>
</feature>
<dbReference type="AlphaFoldDB" id="A0A2K8QPV5"/>
<dbReference type="RefSeq" id="WP_100849959.1">
    <property type="nucleotide sequence ID" value="NZ_BMJF01000006.1"/>
</dbReference>
<sequence length="86" mass="9354">MGVTAVKHSLMKKMIIAISFASLFSGVAQAGEAPASTVSPSVKANQSASNKQRVTDYMHALFVERDLGKVETFWGKEMIQHNPTMI</sequence>